<name>A0A392NZI6_9FABA</name>
<dbReference type="AlphaFoldDB" id="A0A392NZI6"/>
<sequence length="65" mass="7387">MEGINRRLCSNIWGSDDFEFVVKDAEGRAGGILMVWNKNSFILQAVSILEYAILVRGIWVKDNVQ</sequence>
<comment type="caution">
    <text evidence="1">The sequence shown here is derived from an EMBL/GenBank/DDBJ whole genome shotgun (WGS) entry which is preliminary data.</text>
</comment>
<keyword evidence="2" id="KW-1185">Reference proteome</keyword>
<evidence type="ECO:0000313" key="2">
    <source>
        <dbReference type="Proteomes" id="UP000265520"/>
    </source>
</evidence>
<accession>A0A392NZI6</accession>
<dbReference type="Proteomes" id="UP000265520">
    <property type="component" value="Unassembled WGS sequence"/>
</dbReference>
<feature type="non-terminal residue" evidence="1">
    <location>
        <position position="65"/>
    </location>
</feature>
<protein>
    <submittedName>
        <fullName evidence="1">Uncharacterized protein</fullName>
    </submittedName>
</protein>
<dbReference type="EMBL" id="LXQA010056815">
    <property type="protein sequence ID" value="MCI04874.1"/>
    <property type="molecule type" value="Genomic_DNA"/>
</dbReference>
<organism evidence="1 2">
    <name type="scientific">Trifolium medium</name>
    <dbReference type="NCBI Taxonomy" id="97028"/>
    <lineage>
        <taxon>Eukaryota</taxon>
        <taxon>Viridiplantae</taxon>
        <taxon>Streptophyta</taxon>
        <taxon>Embryophyta</taxon>
        <taxon>Tracheophyta</taxon>
        <taxon>Spermatophyta</taxon>
        <taxon>Magnoliopsida</taxon>
        <taxon>eudicotyledons</taxon>
        <taxon>Gunneridae</taxon>
        <taxon>Pentapetalae</taxon>
        <taxon>rosids</taxon>
        <taxon>fabids</taxon>
        <taxon>Fabales</taxon>
        <taxon>Fabaceae</taxon>
        <taxon>Papilionoideae</taxon>
        <taxon>50 kb inversion clade</taxon>
        <taxon>NPAAA clade</taxon>
        <taxon>Hologalegina</taxon>
        <taxon>IRL clade</taxon>
        <taxon>Trifolieae</taxon>
        <taxon>Trifolium</taxon>
    </lineage>
</organism>
<proteinExistence type="predicted"/>
<evidence type="ECO:0000313" key="1">
    <source>
        <dbReference type="EMBL" id="MCI04874.1"/>
    </source>
</evidence>
<reference evidence="1 2" key="1">
    <citation type="journal article" date="2018" name="Front. Plant Sci.">
        <title>Red Clover (Trifolium pratense) and Zigzag Clover (T. medium) - A Picture of Genomic Similarities and Differences.</title>
        <authorList>
            <person name="Dluhosova J."/>
            <person name="Istvanek J."/>
            <person name="Nedelnik J."/>
            <person name="Repkova J."/>
        </authorList>
    </citation>
    <scope>NUCLEOTIDE SEQUENCE [LARGE SCALE GENOMIC DNA]</scope>
    <source>
        <strain evidence="2">cv. 10/8</strain>
        <tissue evidence="1">Leaf</tissue>
    </source>
</reference>